<dbReference type="InterPro" id="IPR051601">
    <property type="entry name" value="Serine_prot/Carboxylest_S33"/>
</dbReference>
<evidence type="ECO:0000256" key="1">
    <source>
        <dbReference type="ARBA" id="ARBA00010088"/>
    </source>
</evidence>
<dbReference type="PANTHER" id="PTHR43248:SF3">
    <property type="entry name" value="AB HYDROLASE-1 DOMAIN-CONTAINING PROTEIN"/>
    <property type="match status" value="1"/>
</dbReference>
<name>A0ABY7UMB1_9CORY</name>
<keyword evidence="4" id="KW-0645">Protease</keyword>
<feature type="domain" description="AB hydrolase-1" evidence="3">
    <location>
        <begin position="48"/>
        <end position="164"/>
    </location>
</feature>
<dbReference type="EMBL" id="CP063194">
    <property type="protein sequence ID" value="WCZ38819.1"/>
    <property type="molecule type" value="Genomic_DNA"/>
</dbReference>
<dbReference type="Gene3D" id="3.40.50.1820">
    <property type="entry name" value="alpha/beta hydrolase"/>
    <property type="match status" value="1"/>
</dbReference>
<keyword evidence="5" id="KW-1185">Reference proteome</keyword>
<dbReference type="Pfam" id="PF00561">
    <property type="entry name" value="Abhydrolase_1"/>
    <property type="match status" value="1"/>
</dbReference>
<dbReference type="InterPro" id="IPR002410">
    <property type="entry name" value="Peptidase_S33"/>
</dbReference>
<evidence type="ECO:0000313" key="5">
    <source>
        <dbReference type="Proteomes" id="UP001218071"/>
    </source>
</evidence>
<keyword evidence="2 4" id="KW-0378">Hydrolase</keyword>
<dbReference type="PANTHER" id="PTHR43248">
    <property type="entry name" value="2-SUCCINYL-6-HYDROXY-2,4-CYCLOHEXADIENE-1-CARBOXYLATE SYNTHASE"/>
    <property type="match status" value="1"/>
</dbReference>
<dbReference type="PRINTS" id="PR00793">
    <property type="entry name" value="PROAMNOPTASE"/>
</dbReference>
<dbReference type="EC" id="3.4.11.5" evidence="4"/>
<evidence type="ECO:0000259" key="3">
    <source>
        <dbReference type="Pfam" id="PF00561"/>
    </source>
</evidence>
<organism evidence="4 5">
    <name type="scientific">Corynebacterium jeddahense</name>
    <dbReference type="NCBI Taxonomy" id="1414719"/>
    <lineage>
        <taxon>Bacteria</taxon>
        <taxon>Bacillati</taxon>
        <taxon>Actinomycetota</taxon>
        <taxon>Actinomycetes</taxon>
        <taxon>Mycobacteriales</taxon>
        <taxon>Corynebacteriaceae</taxon>
        <taxon>Corynebacterium</taxon>
    </lineage>
</organism>
<evidence type="ECO:0000313" key="4">
    <source>
        <dbReference type="EMBL" id="WCZ38819.1"/>
    </source>
</evidence>
<reference evidence="4 5" key="1">
    <citation type="submission" date="2020-10" db="EMBL/GenBank/DDBJ databases">
        <title>Complete genome sequence of Corynebacterium jeddahense DSM 45997, type strain of Corynebacterium jeddahense.</title>
        <authorList>
            <person name="Busche T."/>
            <person name="Kalinowski J."/>
            <person name="Ruckert C."/>
        </authorList>
    </citation>
    <scope>NUCLEOTIDE SEQUENCE [LARGE SCALE GENOMIC DNA]</scope>
    <source>
        <strain evidence="4 5">DSM 45997</strain>
    </source>
</reference>
<accession>A0ABY7UMB1</accession>
<dbReference type="SUPFAM" id="SSF53474">
    <property type="entry name" value="alpha/beta-Hydrolases"/>
    <property type="match status" value="1"/>
</dbReference>
<gene>
    <name evidence="4" type="primary">pip1</name>
    <name evidence="4" type="ORF">CJEDD_06065</name>
</gene>
<keyword evidence="4" id="KW-0031">Aminopeptidase</keyword>
<sequence length="421" mass="48298">MVGMISTIVPDGFEVKEHTIEVPWDRSDPSLGNLELFAREIYADPSAPPLAYFQGGPGNPGPRSMMPWIPEALKHYRIFLIDERGTGRSTPIDKSRPELIDVAHLSRLRPPDIAADAEELRKHLGFEKWDLLGNSFGGICIGSYMSYYPEGIGRAMLTGSIPPFGISADFYNDKILDLLERRVKKIYEKAPWIEDRIREVSEYLNHNEEFLPTGERLTSQRFRFVGVMLGEEHGWEKLAILLEEPFHREGGRKHLRPDFLATVGMTVSTETNPMWPVVHEQIFGGFTEGSVDWSCERVYNQREGFELDADPGGKTFYPFGNAFFRFHFDEDPAQQPFRDVVHEIFQKTDWQAVANQEQLLQNEVPAAVLLYEDDMFIPFEFASSIVEKIPNMNLVTHPEYQHDAIYRHGDVFNRVFEALPQ</sequence>
<dbReference type="GO" id="GO:0004177">
    <property type="term" value="F:aminopeptidase activity"/>
    <property type="evidence" value="ECO:0007669"/>
    <property type="project" value="UniProtKB-KW"/>
</dbReference>
<protein>
    <submittedName>
        <fullName evidence="4">Proline iminopeptidase</fullName>
        <ecNumber evidence="4">3.4.11.5</ecNumber>
    </submittedName>
</protein>
<dbReference type="InterPro" id="IPR029058">
    <property type="entry name" value="AB_hydrolase_fold"/>
</dbReference>
<evidence type="ECO:0000256" key="2">
    <source>
        <dbReference type="ARBA" id="ARBA00022801"/>
    </source>
</evidence>
<dbReference type="InterPro" id="IPR000073">
    <property type="entry name" value="AB_hydrolase_1"/>
</dbReference>
<proteinExistence type="inferred from homology"/>
<comment type="similarity">
    <text evidence="1">Belongs to the peptidase S33 family.</text>
</comment>
<dbReference type="Proteomes" id="UP001218071">
    <property type="component" value="Chromosome"/>
</dbReference>